<accession>A0A4Z2J963</accession>
<protein>
    <submittedName>
        <fullName evidence="1">Uncharacterized protein</fullName>
    </submittedName>
</protein>
<reference evidence="1 2" key="1">
    <citation type="submission" date="2019-03" db="EMBL/GenBank/DDBJ databases">
        <title>First draft genome of Liparis tanakae, snailfish: a comprehensive survey of snailfish specific genes.</title>
        <authorList>
            <person name="Kim W."/>
            <person name="Song I."/>
            <person name="Jeong J.-H."/>
            <person name="Kim D."/>
            <person name="Kim S."/>
            <person name="Ryu S."/>
            <person name="Song J.Y."/>
            <person name="Lee S.K."/>
        </authorList>
    </citation>
    <scope>NUCLEOTIDE SEQUENCE [LARGE SCALE GENOMIC DNA]</scope>
    <source>
        <tissue evidence="1">Muscle</tissue>
    </source>
</reference>
<proteinExistence type="predicted"/>
<name>A0A4Z2J963_9TELE</name>
<evidence type="ECO:0000313" key="1">
    <source>
        <dbReference type="EMBL" id="TNN86228.1"/>
    </source>
</evidence>
<organism evidence="1 2">
    <name type="scientific">Liparis tanakae</name>
    <name type="common">Tanaka's snailfish</name>
    <dbReference type="NCBI Taxonomy" id="230148"/>
    <lineage>
        <taxon>Eukaryota</taxon>
        <taxon>Metazoa</taxon>
        <taxon>Chordata</taxon>
        <taxon>Craniata</taxon>
        <taxon>Vertebrata</taxon>
        <taxon>Euteleostomi</taxon>
        <taxon>Actinopterygii</taxon>
        <taxon>Neopterygii</taxon>
        <taxon>Teleostei</taxon>
        <taxon>Neoteleostei</taxon>
        <taxon>Acanthomorphata</taxon>
        <taxon>Eupercaria</taxon>
        <taxon>Perciformes</taxon>
        <taxon>Cottioidei</taxon>
        <taxon>Cottales</taxon>
        <taxon>Liparidae</taxon>
        <taxon>Liparis</taxon>
    </lineage>
</organism>
<dbReference type="AlphaFoldDB" id="A0A4Z2J963"/>
<comment type="caution">
    <text evidence="1">The sequence shown here is derived from an EMBL/GenBank/DDBJ whole genome shotgun (WGS) entry which is preliminary data.</text>
</comment>
<dbReference type="EMBL" id="SRLO01000017">
    <property type="protein sequence ID" value="TNN86228.1"/>
    <property type="molecule type" value="Genomic_DNA"/>
</dbReference>
<gene>
    <name evidence="1" type="ORF">EYF80_003645</name>
</gene>
<sequence>MLTIQLPSEMPTGPPPTILVLLWTKHPTEESSPGTRSICGEIISKCISRSEEEEPGQIGYEGQTADDPSLPWEHCGMPHSWCLRCGRGSVVKHHGPALELSGLRQ</sequence>
<evidence type="ECO:0000313" key="2">
    <source>
        <dbReference type="Proteomes" id="UP000314294"/>
    </source>
</evidence>
<keyword evidence="2" id="KW-1185">Reference proteome</keyword>
<dbReference type="Proteomes" id="UP000314294">
    <property type="component" value="Unassembled WGS sequence"/>
</dbReference>